<evidence type="ECO:0000313" key="2">
    <source>
        <dbReference type="EMBL" id="HJB27719.1"/>
    </source>
</evidence>
<feature type="domain" description="N-acetyltransferase" evidence="1">
    <location>
        <begin position="4"/>
        <end position="152"/>
    </location>
</feature>
<dbReference type="SUPFAM" id="SSF55729">
    <property type="entry name" value="Acyl-CoA N-acyltransferases (Nat)"/>
    <property type="match status" value="1"/>
</dbReference>
<dbReference type="EMBL" id="DWYZ01000067">
    <property type="protein sequence ID" value="HJB27719.1"/>
    <property type="molecule type" value="Genomic_DNA"/>
</dbReference>
<protein>
    <submittedName>
        <fullName evidence="2">GNAT family N-acetyltransferase</fullName>
        <ecNumber evidence="2">2.3.1.-</ecNumber>
    </submittedName>
</protein>
<dbReference type="Proteomes" id="UP000823842">
    <property type="component" value="Unassembled WGS sequence"/>
</dbReference>
<gene>
    <name evidence="2" type="ORF">IAA06_02870</name>
</gene>
<evidence type="ECO:0000313" key="3">
    <source>
        <dbReference type="Proteomes" id="UP000823842"/>
    </source>
</evidence>
<dbReference type="Gene3D" id="3.40.630.30">
    <property type="match status" value="1"/>
</dbReference>
<name>A0A9D2RVQ5_9FIRM</name>
<keyword evidence="2" id="KW-0012">Acyltransferase</keyword>
<evidence type="ECO:0000259" key="1">
    <source>
        <dbReference type="PROSITE" id="PS51186"/>
    </source>
</evidence>
<sequence>MEFLNIFNEGKQYRKEFYSLYQEAFPEAEKKPEALMEALTAQGKMEMLAITEEQRFIGLVINMLAKKAALLDYFAISPDIRSGGYGGRAIQKLLERFQGQKYIFEIEMQDETAPNAEDRRRRKKFYLRNGLKETGILANVYQTDFELLTPDGELTYEEYTDTLRDVLGEEGVRVLAPSLIREK</sequence>
<dbReference type="GO" id="GO:0016747">
    <property type="term" value="F:acyltransferase activity, transferring groups other than amino-acyl groups"/>
    <property type="evidence" value="ECO:0007669"/>
    <property type="project" value="InterPro"/>
</dbReference>
<organism evidence="2 3">
    <name type="scientific">Candidatus Blautia faecavium</name>
    <dbReference type="NCBI Taxonomy" id="2838487"/>
    <lineage>
        <taxon>Bacteria</taxon>
        <taxon>Bacillati</taxon>
        <taxon>Bacillota</taxon>
        <taxon>Clostridia</taxon>
        <taxon>Lachnospirales</taxon>
        <taxon>Lachnospiraceae</taxon>
        <taxon>Blautia</taxon>
    </lineage>
</organism>
<dbReference type="AlphaFoldDB" id="A0A9D2RVQ5"/>
<dbReference type="EC" id="2.3.1.-" evidence="2"/>
<dbReference type="InterPro" id="IPR000182">
    <property type="entry name" value="GNAT_dom"/>
</dbReference>
<comment type="caution">
    <text evidence="2">The sequence shown here is derived from an EMBL/GenBank/DDBJ whole genome shotgun (WGS) entry which is preliminary data.</text>
</comment>
<dbReference type="InterPro" id="IPR016181">
    <property type="entry name" value="Acyl_CoA_acyltransferase"/>
</dbReference>
<reference evidence="2" key="2">
    <citation type="submission" date="2021-04" db="EMBL/GenBank/DDBJ databases">
        <authorList>
            <person name="Gilroy R."/>
        </authorList>
    </citation>
    <scope>NUCLEOTIDE SEQUENCE</scope>
    <source>
        <strain evidence="2">ChiSjej1B19-5720</strain>
    </source>
</reference>
<reference evidence="2" key="1">
    <citation type="journal article" date="2021" name="PeerJ">
        <title>Extensive microbial diversity within the chicken gut microbiome revealed by metagenomics and culture.</title>
        <authorList>
            <person name="Gilroy R."/>
            <person name="Ravi A."/>
            <person name="Getino M."/>
            <person name="Pursley I."/>
            <person name="Horton D.L."/>
            <person name="Alikhan N.F."/>
            <person name="Baker D."/>
            <person name="Gharbi K."/>
            <person name="Hall N."/>
            <person name="Watson M."/>
            <person name="Adriaenssens E.M."/>
            <person name="Foster-Nyarko E."/>
            <person name="Jarju S."/>
            <person name="Secka A."/>
            <person name="Antonio M."/>
            <person name="Oren A."/>
            <person name="Chaudhuri R.R."/>
            <person name="La Ragione R."/>
            <person name="Hildebrand F."/>
            <person name="Pallen M.J."/>
        </authorList>
    </citation>
    <scope>NUCLEOTIDE SEQUENCE</scope>
    <source>
        <strain evidence="2">ChiSjej1B19-5720</strain>
    </source>
</reference>
<proteinExistence type="predicted"/>
<dbReference type="PROSITE" id="PS51186">
    <property type="entry name" value="GNAT"/>
    <property type="match status" value="1"/>
</dbReference>
<keyword evidence="2" id="KW-0808">Transferase</keyword>
<dbReference type="Pfam" id="PF00583">
    <property type="entry name" value="Acetyltransf_1"/>
    <property type="match status" value="1"/>
</dbReference>
<accession>A0A9D2RVQ5</accession>